<feature type="non-terminal residue" evidence="1">
    <location>
        <position position="1"/>
    </location>
</feature>
<reference evidence="2" key="1">
    <citation type="journal article" date="2016" name="Nature">
        <title>Genome evolution in the allotetraploid frog Xenopus laevis.</title>
        <authorList>
            <person name="Session A.M."/>
            <person name="Uno Y."/>
            <person name="Kwon T."/>
            <person name="Chapman J.A."/>
            <person name="Toyoda A."/>
            <person name="Takahashi S."/>
            <person name="Fukui A."/>
            <person name="Hikosaka A."/>
            <person name="Suzuki A."/>
            <person name="Kondo M."/>
            <person name="van Heeringen S.J."/>
            <person name="Quigley I."/>
            <person name="Heinz S."/>
            <person name="Ogino H."/>
            <person name="Ochi H."/>
            <person name="Hellsten U."/>
            <person name="Lyons J.B."/>
            <person name="Simakov O."/>
            <person name="Putnam N."/>
            <person name="Stites J."/>
            <person name="Kuroki Y."/>
            <person name="Tanaka T."/>
            <person name="Michiue T."/>
            <person name="Watanabe M."/>
            <person name="Bogdanovic O."/>
            <person name="Lister R."/>
            <person name="Georgiou G."/>
            <person name="Paranjpe S.S."/>
            <person name="van Kruijsbergen I."/>
            <person name="Shu S."/>
            <person name="Carlson J."/>
            <person name="Kinoshita T."/>
            <person name="Ohta Y."/>
            <person name="Mawaribuchi S."/>
            <person name="Jenkins J."/>
            <person name="Grimwood J."/>
            <person name="Schmutz J."/>
            <person name="Mitros T."/>
            <person name="Mozaffari S.V."/>
            <person name="Suzuki Y."/>
            <person name="Haramoto Y."/>
            <person name="Yamamoto T.S."/>
            <person name="Takagi C."/>
            <person name="Heald R."/>
            <person name="Miller K."/>
            <person name="Haudenschild C."/>
            <person name="Kitzman J."/>
            <person name="Nakayama T."/>
            <person name="Izutsu Y."/>
            <person name="Robert J."/>
            <person name="Fortriede J."/>
            <person name="Burns K."/>
            <person name="Lotay V."/>
            <person name="Karimi K."/>
            <person name="Yasuoka Y."/>
            <person name="Dichmann D.S."/>
            <person name="Flajnik M.F."/>
            <person name="Houston D.W."/>
            <person name="Shendure J."/>
            <person name="DuPasquier L."/>
            <person name="Vize P.D."/>
            <person name="Zorn A.M."/>
            <person name="Ito M."/>
            <person name="Marcotte E.M."/>
            <person name="Wallingford J.B."/>
            <person name="Ito Y."/>
            <person name="Asashima M."/>
            <person name="Ueno N."/>
            <person name="Matsuda Y."/>
            <person name="Veenstra G.J."/>
            <person name="Fujiyama A."/>
            <person name="Harland R.M."/>
            <person name="Taira M."/>
            <person name="Rokhsar D.S."/>
        </authorList>
    </citation>
    <scope>NUCLEOTIDE SEQUENCE [LARGE SCALE GENOMIC DNA]</scope>
    <source>
        <strain evidence="2">J</strain>
    </source>
</reference>
<gene>
    <name evidence="1" type="ORF">XELAEV_18008578mg</name>
</gene>
<dbReference type="AlphaFoldDB" id="A0A974E4L8"/>
<evidence type="ECO:0000313" key="1">
    <source>
        <dbReference type="EMBL" id="OCU02808.1"/>
    </source>
</evidence>
<name>A0A974E4L8_XENLA</name>
<proteinExistence type="predicted"/>
<dbReference type="Proteomes" id="UP000694892">
    <property type="component" value="Chromosome 1L"/>
</dbReference>
<protein>
    <submittedName>
        <fullName evidence="1">Uncharacterized protein</fullName>
    </submittedName>
</protein>
<evidence type="ECO:0000313" key="2">
    <source>
        <dbReference type="Proteomes" id="UP000694892"/>
    </source>
</evidence>
<organism evidence="1 2">
    <name type="scientific">Xenopus laevis</name>
    <name type="common">African clawed frog</name>
    <dbReference type="NCBI Taxonomy" id="8355"/>
    <lineage>
        <taxon>Eukaryota</taxon>
        <taxon>Metazoa</taxon>
        <taxon>Chordata</taxon>
        <taxon>Craniata</taxon>
        <taxon>Vertebrata</taxon>
        <taxon>Euteleostomi</taxon>
        <taxon>Amphibia</taxon>
        <taxon>Batrachia</taxon>
        <taxon>Anura</taxon>
        <taxon>Pipoidea</taxon>
        <taxon>Pipidae</taxon>
        <taxon>Xenopodinae</taxon>
        <taxon>Xenopus</taxon>
        <taxon>Xenopus</taxon>
    </lineage>
</organism>
<dbReference type="EMBL" id="CM004466">
    <property type="protein sequence ID" value="OCU02808.1"/>
    <property type="molecule type" value="Genomic_DNA"/>
</dbReference>
<accession>A0A974E4L8</accession>
<sequence>SQKRALFWVLHNQSETNINHPIAAKLNSPIDNAQNRKHFLTIKRTQERITQNRKHFLTISEGQKKRAFWVMHNQPLPKVIPQINTTNKFLTRMKSLHAFFSQAASQHPIPCRISDGQNAKNRKHFLIIIQSQERAPFWVLHNQSETNINHPIAAKLNSPIDNAQNKKHFLTIKRT</sequence>